<dbReference type="AlphaFoldDB" id="A0AA90H472"/>
<organism evidence="4">
    <name type="scientific">Streptantibioticus silvisoli</name>
    <dbReference type="NCBI Taxonomy" id="2705255"/>
    <lineage>
        <taxon>Bacteria</taxon>
        <taxon>Bacillati</taxon>
        <taxon>Actinomycetota</taxon>
        <taxon>Actinomycetes</taxon>
        <taxon>Kitasatosporales</taxon>
        <taxon>Streptomycetaceae</taxon>
        <taxon>Streptantibioticus</taxon>
    </lineage>
</organism>
<feature type="signal peptide" evidence="1">
    <location>
        <begin position="1"/>
        <end position="22"/>
    </location>
</feature>
<dbReference type="InterPro" id="IPR036415">
    <property type="entry name" value="Lamin_tail_dom_sf"/>
</dbReference>
<keyword evidence="1" id="KW-0732">Signal</keyword>
<dbReference type="RefSeq" id="WP_271317949.1">
    <property type="nucleotide sequence ID" value="NZ_JAAGKO020000005.1"/>
</dbReference>
<evidence type="ECO:0000259" key="2">
    <source>
        <dbReference type="PROSITE" id="PS51841"/>
    </source>
</evidence>
<name>A0AA90H472_9ACTN</name>
<dbReference type="EMBL" id="JAAGKO020000005">
    <property type="protein sequence ID" value="MDI5962243.1"/>
    <property type="molecule type" value="Genomic_DNA"/>
</dbReference>
<evidence type="ECO:0000313" key="5">
    <source>
        <dbReference type="Proteomes" id="UP001156398"/>
    </source>
</evidence>
<protein>
    <submittedName>
        <fullName evidence="4">Lamin tail domain-containing protein</fullName>
    </submittedName>
</protein>
<dbReference type="Proteomes" id="UP001156398">
    <property type="component" value="Unassembled WGS sequence"/>
</dbReference>
<evidence type="ECO:0000313" key="3">
    <source>
        <dbReference type="EMBL" id="MDI5962243.1"/>
    </source>
</evidence>
<feature type="chain" id="PRO_5041703764" evidence="1">
    <location>
        <begin position="23"/>
        <end position="147"/>
    </location>
</feature>
<dbReference type="SUPFAM" id="SSF74853">
    <property type="entry name" value="Lamin A/C globular tail domain"/>
    <property type="match status" value="1"/>
</dbReference>
<reference evidence="4 5" key="1">
    <citation type="submission" date="2023-05" db="EMBL/GenBank/DDBJ databases">
        <title>Streptantibioticus silvisoli sp. nov., acidotolerant actinomycetes 1 from pine litter.</title>
        <authorList>
            <person name="Swiecimska M."/>
            <person name="Golinska P."/>
            <person name="Sangal V."/>
            <person name="Wachnowicz B."/>
            <person name="Goodfellow M."/>
        </authorList>
    </citation>
    <scope>NUCLEOTIDE SEQUENCE</scope>
    <source>
        <strain evidence="4">SL13</strain>
        <strain evidence="3 5">SL54</strain>
    </source>
</reference>
<accession>A0AA90H472</accession>
<comment type="caution">
    <text evidence="4">The sequence shown here is derived from an EMBL/GenBank/DDBJ whole genome shotgun (WGS) entry which is preliminary data.</text>
</comment>
<feature type="domain" description="LTD" evidence="2">
    <location>
        <begin position="29"/>
        <end position="144"/>
    </location>
</feature>
<sequence>MFRTTRLAAAALAALTITGAAAVPAGAAGHRPVSRPQVVISQVQYNAPGRGDRALDNEWVTVTNNGRGRVDLSRWTLSDSARHTYRFGHVVLGARQSVRVHTGTGRNTTRDLYQDSRGSIWDAHDTAILRDAAGHVVASKSWGTRHR</sequence>
<proteinExistence type="predicted"/>
<dbReference type="PROSITE" id="PS51841">
    <property type="entry name" value="LTD"/>
    <property type="match status" value="1"/>
</dbReference>
<dbReference type="Gene3D" id="2.60.40.1260">
    <property type="entry name" value="Lamin Tail domain"/>
    <property type="match status" value="1"/>
</dbReference>
<evidence type="ECO:0000313" key="4">
    <source>
        <dbReference type="EMBL" id="MDI5970673.1"/>
    </source>
</evidence>
<gene>
    <name evidence="3" type="ORF">POF43_005835</name>
    <name evidence="4" type="ORF">POF50_015195</name>
</gene>
<dbReference type="Pfam" id="PF00932">
    <property type="entry name" value="LTD"/>
    <property type="match status" value="1"/>
</dbReference>
<evidence type="ECO:0000256" key="1">
    <source>
        <dbReference type="SAM" id="SignalP"/>
    </source>
</evidence>
<keyword evidence="5" id="KW-1185">Reference proteome</keyword>
<dbReference type="EMBL" id="JABXJJ020000017">
    <property type="protein sequence ID" value="MDI5970673.1"/>
    <property type="molecule type" value="Genomic_DNA"/>
</dbReference>
<dbReference type="InterPro" id="IPR001322">
    <property type="entry name" value="Lamin_tail_dom"/>
</dbReference>